<evidence type="ECO:0000256" key="6">
    <source>
        <dbReference type="ARBA" id="ARBA00022868"/>
    </source>
</evidence>
<evidence type="ECO:0000259" key="12">
    <source>
        <dbReference type="SMART" id="SM00037"/>
    </source>
</evidence>
<evidence type="ECO:0000256" key="10">
    <source>
        <dbReference type="RuleBase" id="RU000630"/>
    </source>
</evidence>
<dbReference type="InterPro" id="IPR013092">
    <property type="entry name" value="Connexin_N"/>
</dbReference>
<evidence type="ECO:0000256" key="7">
    <source>
        <dbReference type="ARBA" id="ARBA00022949"/>
    </source>
</evidence>
<dbReference type="InterPro" id="IPR017990">
    <property type="entry name" value="Connexin_CS"/>
</dbReference>
<keyword evidence="5" id="KW-1009">Hearing</keyword>
<dbReference type="SMART" id="SM00037">
    <property type="entry name" value="CNX"/>
    <property type="match status" value="1"/>
</dbReference>
<feature type="domain" description="Connexin N-terminal" evidence="12">
    <location>
        <begin position="65"/>
        <end position="98"/>
    </location>
</feature>
<evidence type="ECO:0000256" key="1">
    <source>
        <dbReference type="ARBA" id="ARBA00004610"/>
    </source>
</evidence>
<feature type="transmembrane region" description="Helical" evidence="11">
    <location>
        <begin position="160"/>
        <end position="187"/>
    </location>
</feature>
<comment type="similarity">
    <text evidence="10">Belongs to the connexin family.</text>
</comment>
<name>A0ABU7DYZ8_9TELE</name>
<organism evidence="14 15">
    <name type="scientific">Characodon lateralis</name>
    <dbReference type="NCBI Taxonomy" id="208331"/>
    <lineage>
        <taxon>Eukaryota</taxon>
        <taxon>Metazoa</taxon>
        <taxon>Chordata</taxon>
        <taxon>Craniata</taxon>
        <taxon>Vertebrata</taxon>
        <taxon>Euteleostomi</taxon>
        <taxon>Actinopterygii</taxon>
        <taxon>Neopterygii</taxon>
        <taxon>Teleostei</taxon>
        <taxon>Neoteleostei</taxon>
        <taxon>Acanthomorphata</taxon>
        <taxon>Ovalentaria</taxon>
        <taxon>Atherinomorphae</taxon>
        <taxon>Cyprinodontiformes</taxon>
        <taxon>Goodeidae</taxon>
        <taxon>Characodon</taxon>
    </lineage>
</organism>
<evidence type="ECO:0000256" key="8">
    <source>
        <dbReference type="ARBA" id="ARBA00022989"/>
    </source>
</evidence>
<dbReference type="Pfam" id="PF00029">
    <property type="entry name" value="Connexin"/>
    <property type="match status" value="1"/>
</dbReference>
<evidence type="ECO:0000256" key="11">
    <source>
        <dbReference type="SAM" id="Phobius"/>
    </source>
</evidence>
<dbReference type="EMBL" id="JAHUTJ010041522">
    <property type="protein sequence ID" value="MED6280268.1"/>
    <property type="molecule type" value="Genomic_DNA"/>
</dbReference>
<evidence type="ECO:0000256" key="3">
    <source>
        <dbReference type="ARBA" id="ARBA00022475"/>
    </source>
</evidence>
<dbReference type="PROSITE" id="PS00408">
    <property type="entry name" value="CONNEXINS_2"/>
    <property type="match status" value="1"/>
</dbReference>
<keyword evidence="4 10" id="KW-0812">Transmembrane</keyword>
<evidence type="ECO:0000256" key="5">
    <source>
        <dbReference type="ARBA" id="ARBA00022740"/>
    </source>
</evidence>
<keyword evidence="15" id="KW-1185">Reference proteome</keyword>
<gene>
    <name evidence="14" type="primary">GJB6</name>
    <name evidence="14" type="ORF">CHARACLAT_008975</name>
</gene>
<dbReference type="Proteomes" id="UP001352852">
    <property type="component" value="Unassembled WGS sequence"/>
</dbReference>
<dbReference type="Gene3D" id="1.20.1440.80">
    <property type="entry name" value="Gap junction channel protein cysteine-rich domain"/>
    <property type="match status" value="1"/>
</dbReference>
<keyword evidence="8 11" id="KW-1133">Transmembrane helix</keyword>
<dbReference type="PANTHER" id="PTHR11984:SF46">
    <property type="entry name" value="GAP JUNCTION BETA-2 PROTEIN"/>
    <property type="match status" value="1"/>
</dbReference>
<sequence length="249" mass="28607">MAPMNFTLKLLEGSHPVQVFAVLRWKGHLFLEDLGAAGKENGDLFTTNNLTHCRQGCLGWLSAESVWGDEQSDFTCNTLQPGCENVCYDQFFPVSHIRLWSLQLVFVSTPTLLVSMYVAYRNHYDKRRLLQGSGRASIINKEQEEELEKLKKRRLPIAGALWWTYFCSLVFKMLFESVFMYALYVVYDGFQMPRLVHCDQWPCPNLVDCFISRPTEKTIFTVFMATASSICMVLNLAELAYLIAKALNR</sequence>
<dbReference type="PRINTS" id="PR00206">
    <property type="entry name" value="CONNEXIN"/>
</dbReference>
<keyword evidence="7" id="KW-0965">Cell junction</keyword>
<evidence type="ECO:0000256" key="2">
    <source>
        <dbReference type="ARBA" id="ARBA00004651"/>
    </source>
</evidence>
<feature type="transmembrane region" description="Helical" evidence="11">
    <location>
        <begin position="219"/>
        <end position="244"/>
    </location>
</feature>
<proteinExistence type="inferred from homology"/>
<comment type="function">
    <text evidence="10">One gap junction consists of a cluster of closely packed pairs of transmembrane channels, the connexons, through which materials of low MW diffuse from one cell to a neighboring cell.</text>
</comment>
<dbReference type="InterPro" id="IPR019570">
    <property type="entry name" value="Connexin_CCC"/>
</dbReference>
<accession>A0ABU7DYZ8</accession>
<evidence type="ECO:0000313" key="14">
    <source>
        <dbReference type="EMBL" id="MED6280268.1"/>
    </source>
</evidence>
<evidence type="ECO:0000259" key="13">
    <source>
        <dbReference type="SMART" id="SM01089"/>
    </source>
</evidence>
<dbReference type="PANTHER" id="PTHR11984">
    <property type="entry name" value="CONNEXIN"/>
    <property type="match status" value="1"/>
</dbReference>
<keyword evidence="9 11" id="KW-0472">Membrane</keyword>
<comment type="subcellular location">
    <subcellularLocation>
        <location evidence="1">Cell junction</location>
        <location evidence="1">Gap junction</location>
    </subcellularLocation>
    <subcellularLocation>
        <location evidence="2 10">Cell membrane</location>
        <topology evidence="2 10">Multi-pass membrane protein</topology>
    </subcellularLocation>
</comment>
<protein>
    <recommendedName>
        <fullName evidence="10">Gap junction protein</fullName>
    </recommendedName>
</protein>
<reference evidence="14 15" key="1">
    <citation type="submission" date="2021-06" db="EMBL/GenBank/DDBJ databases">
        <authorList>
            <person name="Palmer J.M."/>
        </authorList>
    </citation>
    <scope>NUCLEOTIDE SEQUENCE [LARGE SCALE GENOMIC DNA]</scope>
    <source>
        <strain evidence="14 15">CL_MEX2019</strain>
        <tissue evidence="14">Muscle</tissue>
    </source>
</reference>
<evidence type="ECO:0000256" key="4">
    <source>
        <dbReference type="ARBA" id="ARBA00022692"/>
    </source>
</evidence>
<evidence type="ECO:0000313" key="15">
    <source>
        <dbReference type="Proteomes" id="UP001352852"/>
    </source>
</evidence>
<dbReference type="InterPro" id="IPR000500">
    <property type="entry name" value="Connexin"/>
</dbReference>
<keyword evidence="3" id="KW-1003">Cell membrane</keyword>
<comment type="subunit">
    <text evidence="10">A connexon is composed of a hexamer of connexins.</text>
</comment>
<comment type="caution">
    <text evidence="14">The sequence shown here is derived from an EMBL/GenBank/DDBJ whole genome shotgun (WGS) entry which is preliminary data.</text>
</comment>
<feature type="transmembrane region" description="Helical" evidence="11">
    <location>
        <begin position="100"/>
        <end position="120"/>
    </location>
</feature>
<feature type="domain" description="Connexin cysteine-rich" evidence="13">
    <location>
        <begin position="175"/>
        <end position="242"/>
    </location>
</feature>
<dbReference type="SMART" id="SM01089">
    <property type="entry name" value="Connexin_CCC"/>
    <property type="match status" value="1"/>
</dbReference>
<dbReference type="PROSITE" id="PS00407">
    <property type="entry name" value="CONNEXINS_1"/>
    <property type="match status" value="1"/>
</dbReference>
<keyword evidence="6 10" id="KW-0303">Gap junction</keyword>
<evidence type="ECO:0000256" key="9">
    <source>
        <dbReference type="ARBA" id="ARBA00023136"/>
    </source>
</evidence>
<dbReference type="InterPro" id="IPR038359">
    <property type="entry name" value="Connexin_N_sf"/>
</dbReference>